<evidence type="ECO:0000313" key="8">
    <source>
        <dbReference type="EMBL" id="AOY77142.1"/>
    </source>
</evidence>
<dbReference type="Gene3D" id="2.40.420.20">
    <property type="match status" value="1"/>
</dbReference>
<gene>
    <name evidence="9" type="primary">macA_4</name>
    <name evidence="8" type="ORF">BJL90_15575</name>
    <name evidence="9" type="ORF">CLFO_20580</name>
</gene>
<evidence type="ECO:0000256" key="1">
    <source>
        <dbReference type="ARBA" id="ARBA00004196"/>
    </source>
</evidence>
<proteinExistence type="predicted"/>
<dbReference type="KEGG" id="cfm:BJL90_15575"/>
<dbReference type="Proteomes" id="UP000177894">
    <property type="component" value="Chromosome"/>
</dbReference>
<evidence type="ECO:0000256" key="4">
    <source>
        <dbReference type="SAM" id="Phobius"/>
    </source>
</evidence>
<evidence type="ECO:0000313" key="10">
    <source>
        <dbReference type="Proteomes" id="UP000177894"/>
    </source>
</evidence>
<feature type="transmembrane region" description="Helical" evidence="4">
    <location>
        <begin position="12"/>
        <end position="31"/>
    </location>
</feature>
<dbReference type="InterPro" id="IPR058627">
    <property type="entry name" value="MdtA-like_C"/>
</dbReference>
<evidence type="ECO:0000313" key="9">
    <source>
        <dbReference type="EMBL" id="ARE87658.1"/>
    </source>
</evidence>
<keyword evidence="4" id="KW-1133">Transmembrane helix</keyword>
<keyword evidence="4" id="KW-0472">Membrane</keyword>
<dbReference type="InterPro" id="IPR050465">
    <property type="entry name" value="UPF0194_transport"/>
</dbReference>
<reference evidence="9 11" key="2">
    <citation type="submission" date="2017-03" db="EMBL/GenBank/DDBJ databases">
        <title>Complete sequence of Clostridium formicaceticum DSM 92.</title>
        <authorList>
            <person name="Poehlein A."/>
            <person name="Karl M."/>
            <person name="Bengelsdorf F.R."/>
            <person name="Duerre P."/>
            <person name="Daniel R."/>
        </authorList>
    </citation>
    <scope>NUCLEOTIDE SEQUENCE [LARGE SCALE GENOMIC DNA]</scope>
    <source>
        <strain evidence="9 11">DSM 92</strain>
    </source>
</reference>
<dbReference type="Pfam" id="PF25990">
    <property type="entry name" value="Beta-barrel_YknX"/>
    <property type="match status" value="1"/>
</dbReference>
<keyword evidence="4" id="KW-0812">Transmembrane</keyword>
<organism evidence="9 11">
    <name type="scientific">Clostridium formicaceticum</name>
    <dbReference type="NCBI Taxonomy" id="1497"/>
    <lineage>
        <taxon>Bacteria</taxon>
        <taxon>Bacillati</taxon>
        <taxon>Bacillota</taxon>
        <taxon>Clostridia</taxon>
        <taxon>Eubacteriales</taxon>
        <taxon>Clostridiaceae</taxon>
        <taxon>Clostridium</taxon>
    </lineage>
</organism>
<feature type="domain" description="YknX-like beta-barrel" evidence="7">
    <location>
        <begin position="274"/>
        <end position="344"/>
    </location>
</feature>
<dbReference type="RefSeq" id="WP_070970009.1">
    <property type="nucleotide sequence ID" value="NZ_CP017603.1"/>
</dbReference>
<reference evidence="8 10" key="1">
    <citation type="submission" date="2016-10" db="EMBL/GenBank/DDBJ databases">
        <title>Complete Genome Sequence of Acetogen Clostridium formicoaceticum ATCC 27076.</title>
        <authorList>
            <person name="Bao T."/>
            <person name="Cheng C."/>
            <person name="Zhao J."/>
            <person name="Yang S.-T."/>
            <person name="Wang J."/>
            <person name="Wang M."/>
        </authorList>
    </citation>
    <scope>NUCLEOTIDE SEQUENCE [LARGE SCALE GENOMIC DNA]</scope>
    <source>
        <strain evidence="8 10">ATCC 27076</strain>
    </source>
</reference>
<dbReference type="EMBL" id="CP020559">
    <property type="protein sequence ID" value="ARE87658.1"/>
    <property type="molecule type" value="Genomic_DNA"/>
</dbReference>
<evidence type="ECO:0000259" key="7">
    <source>
        <dbReference type="Pfam" id="PF25990"/>
    </source>
</evidence>
<feature type="coiled-coil region" evidence="3">
    <location>
        <begin position="195"/>
        <end position="227"/>
    </location>
</feature>
<dbReference type="PANTHER" id="PTHR32347:SF14">
    <property type="entry name" value="EFFLUX SYSTEM COMPONENT YKNX-RELATED"/>
    <property type="match status" value="1"/>
</dbReference>
<accession>A0AAC9WG89</accession>
<keyword evidence="2 3" id="KW-0175">Coiled coil</keyword>
<dbReference type="SUPFAM" id="SSF111369">
    <property type="entry name" value="HlyD-like secretion proteins"/>
    <property type="match status" value="1"/>
</dbReference>
<evidence type="ECO:0000256" key="3">
    <source>
        <dbReference type="SAM" id="Coils"/>
    </source>
</evidence>
<dbReference type="Proteomes" id="UP000192478">
    <property type="component" value="Chromosome"/>
</dbReference>
<sequence>MVGKFNVKKFFKLAIILTVIVGLGLTGFRMFNKTTESTAEAVAPREETVRIGDITIGFSGDGQAEVPVVNLDFDISGKLKNLYVKVGEEIKAGQTLAMLDDTDHKKQVKIAESNYHKALLTLQQKEENLALNLASEKQKVDDLALKLEQSEMEYNTMLSLEEYYPKQDIEIKRLAVETALSAYEIQVEQYNALFNNNTDIELEKLNVENAKINLEMTQEDLRKTTLQSPIDATVLNISYKLGETVSSVRETGQVTADTSHFMVVTDSDKVEVVVPVSEIDLANVTLGQTVEVKFEAYEGETFTGDVTSVASLPRIDQSGLVTYDVRIELGEGIDRIKSGMTCSVAFILRQEKNVLIIPNRAVKMQEGIQVVKVKNDLGEVVLRNIKTGLTDGRQVAVVEGLNAGEIVLIEQ</sequence>
<dbReference type="AlphaFoldDB" id="A0AAC9WG89"/>
<name>A0AAC9WG89_9CLOT</name>
<dbReference type="Gene3D" id="2.40.30.170">
    <property type="match status" value="1"/>
</dbReference>
<evidence type="ECO:0000256" key="2">
    <source>
        <dbReference type="ARBA" id="ARBA00023054"/>
    </source>
</evidence>
<dbReference type="Pfam" id="PF25917">
    <property type="entry name" value="BSH_RND"/>
    <property type="match status" value="1"/>
</dbReference>
<dbReference type="Pfam" id="PF25967">
    <property type="entry name" value="RND-MFP_C"/>
    <property type="match status" value="1"/>
</dbReference>
<feature type="domain" description="Multidrug resistance protein MdtA-like barrel-sandwich hybrid" evidence="5">
    <location>
        <begin position="74"/>
        <end position="255"/>
    </location>
</feature>
<feature type="domain" description="Multidrug resistance protein MdtA-like C-terminal permuted SH3" evidence="6">
    <location>
        <begin position="353"/>
        <end position="410"/>
    </location>
</feature>
<protein>
    <submittedName>
        <fullName evidence="9">Macrolide export protein MacA</fullName>
    </submittedName>
</protein>
<dbReference type="Gene3D" id="2.40.50.100">
    <property type="match status" value="1"/>
</dbReference>
<comment type="subcellular location">
    <subcellularLocation>
        <location evidence="1">Cell envelope</location>
    </subcellularLocation>
</comment>
<evidence type="ECO:0000313" key="11">
    <source>
        <dbReference type="Proteomes" id="UP000192478"/>
    </source>
</evidence>
<dbReference type="InterPro" id="IPR058625">
    <property type="entry name" value="MdtA-like_BSH"/>
</dbReference>
<dbReference type="GO" id="GO:0030313">
    <property type="term" value="C:cell envelope"/>
    <property type="evidence" value="ECO:0007669"/>
    <property type="project" value="UniProtKB-SubCell"/>
</dbReference>
<keyword evidence="10" id="KW-1185">Reference proteome</keyword>
<dbReference type="PANTHER" id="PTHR32347">
    <property type="entry name" value="EFFLUX SYSTEM COMPONENT YKNX-RELATED"/>
    <property type="match status" value="1"/>
</dbReference>
<evidence type="ECO:0000259" key="6">
    <source>
        <dbReference type="Pfam" id="PF25967"/>
    </source>
</evidence>
<feature type="coiled-coil region" evidence="3">
    <location>
        <begin position="108"/>
        <end position="153"/>
    </location>
</feature>
<evidence type="ECO:0000259" key="5">
    <source>
        <dbReference type="Pfam" id="PF25917"/>
    </source>
</evidence>
<dbReference type="InterPro" id="IPR058636">
    <property type="entry name" value="Beta-barrel_YknX"/>
</dbReference>
<dbReference type="EMBL" id="CP017603">
    <property type="protein sequence ID" value="AOY77142.1"/>
    <property type="molecule type" value="Genomic_DNA"/>
</dbReference>